<gene>
    <name evidence="1" type="ORF">K8V23_08285</name>
</gene>
<reference evidence="1" key="2">
    <citation type="submission" date="2021-09" db="EMBL/GenBank/DDBJ databases">
        <authorList>
            <person name="Gilroy R."/>
        </authorList>
    </citation>
    <scope>NUCLEOTIDE SEQUENCE</scope>
    <source>
        <strain evidence="1">CHK194-22301</strain>
    </source>
</reference>
<protein>
    <submittedName>
        <fullName evidence="1">Uncharacterized protein</fullName>
    </submittedName>
</protein>
<evidence type="ECO:0000313" key="2">
    <source>
        <dbReference type="Proteomes" id="UP000784793"/>
    </source>
</evidence>
<dbReference type="AlphaFoldDB" id="A0A921FKZ6"/>
<dbReference type="EMBL" id="DYXB01000131">
    <property type="protein sequence ID" value="HJF10760.1"/>
    <property type="molecule type" value="Genomic_DNA"/>
</dbReference>
<comment type="caution">
    <text evidence="1">The sequence shown here is derived from an EMBL/GenBank/DDBJ whole genome shotgun (WGS) entry which is preliminary data.</text>
</comment>
<evidence type="ECO:0000313" key="1">
    <source>
        <dbReference type="EMBL" id="HJF10760.1"/>
    </source>
</evidence>
<proteinExistence type="predicted"/>
<dbReference type="Proteomes" id="UP000784793">
    <property type="component" value="Unassembled WGS sequence"/>
</dbReference>
<sequence length="105" mass="11718">MPAKQKVENEKSKEDNPVVKSIVRINYPEATSIYEYYSDIDATNKNVLKKFNDARNADALVQFNAGANEDGDVIVSKASQVPYLIPCVIPARFIQSIRGLKDEKA</sequence>
<reference evidence="1" key="1">
    <citation type="journal article" date="2021" name="PeerJ">
        <title>Extensive microbial diversity within the chicken gut microbiome revealed by metagenomics and culture.</title>
        <authorList>
            <person name="Gilroy R."/>
            <person name="Ravi A."/>
            <person name="Getino M."/>
            <person name="Pursley I."/>
            <person name="Horton D.L."/>
            <person name="Alikhan N.F."/>
            <person name="Baker D."/>
            <person name="Gharbi K."/>
            <person name="Hall N."/>
            <person name="Watson M."/>
            <person name="Adriaenssens E.M."/>
            <person name="Foster-Nyarko E."/>
            <person name="Jarju S."/>
            <person name="Secka A."/>
            <person name="Antonio M."/>
            <person name="Oren A."/>
            <person name="Chaudhuri R.R."/>
            <person name="La Ragione R."/>
            <person name="Hildebrand F."/>
            <person name="Pallen M.J."/>
        </authorList>
    </citation>
    <scope>NUCLEOTIDE SEQUENCE</scope>
    <source>
        <strain evidence="1">CHK194-22301</strain>
    </source>
</reference>
<organism evidence="1 2">
    <name type="scientific">Lactobacillus crispatus</name>
    <dbReference type="NCBI Taxonomy" id="47770"/>
    <lineage>
        <taxon>Bacteria</taxon>
        <taxon>Bacillati</taxon>
        <taxon>Bacillota</taxon>
        <taxon>Bacilli</taxon>
        <taxon>Lactobacillales</taxon>
        <taxon>Lactobacillaceae</taxon>
        <taxon>Lactobacillus</taxon>
    </lineage>
</organism>
<name>A0A921FKZ6_9LACO</name>
<accession>A0A921FKZ6</accession>